<evidence type="ECO:0000313" key="1">
    <source>
        <dbReference type="EMBL" id="MBR7781550.1"/>
    </source>
</evidence>
<comment type="caution">
    <text evidence="1">The sequence shown here is derived from an EMBL/GenBank/DDBJ whole genome shotgun (WGS) entry which is preliminary data.</text>
</comment>
<name>A0A941DKM2_9BURK</name>
<accession>A0A941DKM2</accession>
<reference evidence="1" key="1">
    <citation type="submission" date="2021-04" db="EMBL/GenBank/DDBJ databases">
        <title>novel species isolated from subtropical streams in China.</title>
        <authorList>
            <person name="Lu H."/>
        </authorList>
    </citation>
    <scope>NUCLEOTIDE SEQUENCE</scope>
    <source>
        <strain evidence="1">LFS511W</strain>
    </source>
</reference>
<proteinExistence type="predicted"/>
<sequence length="172" mass="19479">MKVVTTEKVNRIAYAAVPSGWLAHQIRAVHTQLGGTADLSLSQISALWPEWHQYRETMYRIADGIMGGDNACTEIAVRYLILNYFGSYSGYLRELLARRLKHAALTEAQQVRLHQHFSALLLSGAQQRELKECAKLWRLLATADQILSLAADVCNARPEIRQQFTRIFPEVV</sequence>
<dbReference type="EMBL" id="JAGSPN010000002">
    <property type="protein sequence ID" value="MBR7781550.1"/>
    <property type="molecule type" value="Genomic_DNA"/>
</dbReference>
<organism evidence="1 2">
    <name type="scientific">Undibacterium luofuense</name>
    <dbReference type="NCBI Taxonomy" id="2828733"/>
    <lineage>
        <taxon>Bacteria</taxon>
        <taxon>Pseudomonadati</taxon>
        <taxon>Pseudomonadota</taxon>
        <taxon>Betaproteobacteria</taxon>
        <taxon>Burkholderiales</taxon>
        <taxon>Oxalobacteraceae</taxon>
        <taxon>Undibacterium</taxon>
    </lineage>
</organism>
<evidence type="ECO:0000313" key="2">
    <source>
        <dbReference type="Proteomes" id="UP000680067"/>
    </source>
</evidence>
<dbReference type="AlphaFoldDB" id="A0A941DKM2"/>
<keyword evidence="2" id="KW-1185">Reference proteome</keyword>
<dbReference type="RefSeq" id="WP_212686885.1">
    <property type="nucleotide sequence ID" value="NZ_JAGSPN010000002.1"/>
</dbReference>
<protein>
    <submittedName>
        <fullName evidence="1">Uncharacterized protein</fullName>
    </submittedName>
</protein>
<gene>
    <name evidence="1" type="ORF">KDM89_05330</name>
</gene>
<dbReference type="Proteomes" id="UP000680067">
    <property type="component" value="Unassembled WGS sequence"/>
</dbReference>